<keyword evidence="2" id="KW-0732">Signal</keyword>
<feature type="domain" description="BD-FAE-like" evidence="3">
    <location>
        <begin position="80"/>
        <end position="190"/>
    </location>
</feature>
<gene>
    <name evidence="4" type="ORF">CBY09_11630</name>
</gene>
<feature type="chain" id="PRO_5012692137" evidence="2">
    <location>
        <begin position="31"/>
        <end position="328"/>
    </location>
</feature>
<dbReference type="PANTHER" id="PTHR48081:SF33">
    <property type="entry name" value="KYNURENINE FORMAMIDASE"/>
    <property type="match status" value="1"/>
</dbReference>
<name>A0A235EKV6_9BURK</name>
<evidence type="ECO:0000313" key="4">
    <source>
        <dbReference type="EMBL" id="OYD49620.1"/>
    </source>
</evidence>
<dbReference type="InterPro" id="IPR029058">
    <property type="entry name" value="AB_hydrolase_fold"/>
</dbReference>
<dbReference type="RefSeq" id="WP_094289693.1">
    <property type="nucleotide sequence ID" value="NZ_NOIG01000008.1"/>
</dbReference>
<accession>A0A235EKV6</accession>
<dbReference type="OrthoDB" id="9771666at2"/>
<reference evidence="4 5" key="1">
    <citation type="submission" date="2017-07" db="EMBL/GenBank/DDBJ databases">
        <title>Acidovorax KNDSW TSA 6 genome sequence and assembly.</title>
        <authorList>
            <person name="Mayilraj S."/>
        </authorList>
    </citation>
    <scope>NUCLEOTIDE SEQUENCE [LARGE SCALE GENOMIC DNA]</scope>
    <source>
        <strain evidence="4 5">KNDSW-TSA6</strain>
    </source>
</reference>
<dbReference type="Proteomes" id="UP000215441">
    <property type="component" value="Unassembled WGS sequence"/>
</dbReference>
<keyword evidence="1" id="KW-0378">Hydrolase</keyword>
<dbReference type="AlphaFoldDB" id="A0A235EKV6"/>
<organism evidence="4 5">
    <name type="scientific">Acidovorax kalamii</name>
    <dbReference type="NCBI Taxonomy" id="2004485"/>
    <lineage>
        <taxon>Bacteria</taxon>
        <taxon>Pseudomonadati</taxon>
        <taxon>Pseudomonadota</taxon>
        <taxon>Betaproteobacteria</taxon>
        <taxon>Burkholderiales</taxon>
        <taxon>Comamonadaceae</taxon>
        <taxon>Acidovorax</taxon>
    </lineage>
</organism>
<sequence>MPTARRTLTRFTHLTLTAVVTLALAAPAWAQAPASEGAQGGGRLRALIAQKQAQAQAAALPTGVQRIADVPYGSDPRQRMDVYLPTPSSSTASAVRAPVVFMVHGGGWRHGDKAMGRVVQEKVARWVPRGFVLISVNYRLLPDTPVDQQERDVQAALMAAQQRATTWGADPSRFILMGHSAGAHLVALLNARAPQALREGAWPWLGTVVLDSAVMNVPAYMRAPHMPLYDDAFGADPAYWRLLSPWHQWTAGAPPVQMVCSTERADQPCHQAEALARHVHSLGGRAEVLPQDLSHCEINAQLGLESPYTRAVEAFMGSLDAEVARRLP</sequence>
<evidence type="ECO:0000256" key="2">
    <source>
        <dbReference type="SAM" id="SignalP"/>
    </source>
</evidence>
<comment type="caution">
    <text evidence="4">The sequence shown here is derived from an EMBL/GenBank/DDBJ whole genome shotgun (WGS) entry which is preliminary data.</text>
</comment>
<dbReference type="EMBL" id="NOIG01000008">
    <property type="protein sequence ID" value="OYD49620.1"/>
    <property type="molecule type" value="Genomic_DNA"/>
</dbReference>
<dbReference type="SUPFAM" id="SSF53474">
    <property type="entry name" value="alpha/beta-Hydrolases"/>
    <property type="match status" value="1"/>
</dbReference>
<protein>
    <submittedName>
        <fullName evidence="4">Esterase</fullName>
    </submittedName>
</protein>
<dbReference type="GO" id="GO:0016787">
    <property type="term" value="F:hydrolase activity"/>
    <property type="evidence" value="ECO:0007669"/>
    <property type="project" value="UniProtKB-KW"/>
</dbReference>
<dbReference type="Pfam" id="PF20434">
    <property type="entry name" value="BD-FAE"/>
    <property type="match status" value="1"/>
</dbReference>
<dbReference type="PANTHER" id="PTHR48081">
    <property type="entry name" value="AB HYDROLASE SUPERFAMILY PROTEIN C4A8.06C"/>
    <property type="match status" value="1"/>
</dbReference>
<evidence type="ECO:0000259" key="3">
    <source>
        <dbReference type="Pfam" id="PF20434"/>
    </source>
</evidence>
<evidence type="ECO:0000256" key="1">
    <source>
        <dbReference type="ARBA" id="ARBA00022801"/>
    </source>
</evidence>
<dbReference type="InterPro" id="IPR050300">
    <property type="entry name" value="GDXG_lipolytic_enzyme"/>
</dbReference>
<feature type="signal peptide" evidence="2">
    <location>
        <begin position="1"/>
        <end position="30"/>
    </location>
</feature>
<keyword evidence="5" id="KW-1185">Reference proteome</keyword>
<proteinExistence type="predicted"/>
<dbReference type="InterPro" id="IPR049492">
    <property type="entry name" value="BD-FAE-like_dom"/>
</dbReference>
<dbReference type="Gene3D" id="3.40.50.1820">
    <property type="entry name" value="alpha/beta hydrolase"/>
    <property type="match status" value="1"/>
</dbReference>
<evidence type="ECO:0000313" key="5">
    <source>
        <dbReference type="Proteomes" id="UP000215441"/>
    </source>
</evidence>